<dbReference type="EMBL" id="SNYJ01000001">
    <property type="protein sequence ID" value="TDQ42629.1"/>
    <property type="molecule type" value="Genomic_DNA"/>
</dbReference>
<dbReference type="PROSITE" id="PS51819">
    <property type="entry name" value="VOC"/>
    <property type="match status" value="1"/>
</dbReference>
<evidence type="ECO:0000313" key="3">
    <source>
        <dbReference type="Proteomes" id="UP000295632"/>
    </source>
</evidence>
<protein>
    <recommendedName>
        <fullName evidence="1">VOC domain-containing protein</fullName>
    </recommendedName>
</protein>
<dbReference type="RefSeq" id="WP_133578473.1">
    <property type="nucleotide sequence ID" value="NZ_SNYJ01000001.1"/>
</dbReference>
<proteinExistence type="predicted"/>
<feature type="domain" description="VOC" evidence="1">
    <location>
        <begin position="7"/>
        <end position="131"/>
    </location>
</feature>
<dbReference type="InterPro" id="IPR053863">
    <property type="entry name" value="Glyoxy/Ble-like_N"/>
</dbReference>
<evidence type="ECO:0000259" key="1">
    <source>
        <dbReference type="PROSITE" id="PS51819"/>
    </source>
</evidence>
<dbReference type="InterPro" id="IPR037523">
    <property type="entry name" value="VOC_core"/>
</dbReference>
<dbReference type="PANTHER" id="PTHR36503:SF2">
    <property type="entry name" value="BLR2408 PROTEIN"/>
    <property type="match status" value="1"/>
</dbReference>
<dbReference type="Pfam" id="PF22677">
    <property type="entry name" value="Ble-like_N"/>
    <property type="match status" value="1"/>
</dbReference>
<dbReference type="CDD" id="cd09012">
    <property type="entry name" value="VOC_like"/>
    <property type="match status" value="1"/>
</dbReference>
<gene>
    <name evidence="2" type="ORF">EV213_10157</name>
</gene>
<dbReference type="OrthoDB" id="9798430at2"/>
<reference evidence="2 3" key="1">
    <citation type="submission" date="2019-03" db="EMBL/GenBank/DDBJ databases">
        <title>Genomic Encyclopedia of Type Strains, Phase IV (KMG-IV): sequencing the most valuable type-strain genomes for metagenomic binning, comparative biology and taxonomic classification.</title>
        <authorList>
            <person name="Goeker M."/>
        </authorList>
    </citation>
    <scope>NUCLEOTIDE SEQUENCE [LARGE SCALE GENOMIC DNA]</scope>
    <source>
        <strain evidence="2 3">DSM 28697</strain>
    </source>
</reference>
<dbReference type="InterPro" id="IPR029068">
    <property type="entry name" value="Glyas_Bleomycin-R_OHBP_Dase"/>
</dbReference>
<accession>A0A4R6UCA1</accession>
<name>A0A4R6UCA1_9BACI</name>
<dbReference type="Gene3D" id="3.10.180.10">
    <property type="entry name" value="2,3-Dihydroxybiphenyl 1,2-Dioxygenase, domain 1"/>
    <property type="match status" value="1"/>
</dbReference>
<evidence type="ECO:0000313" key="2">
    <source>
        <dbReference type="EMBL" id="TDQ42629.1"/>
    </source>
</evidence>
<sequence length="137" mass="15301">MSTLTAGQIFVNLPVKDIKRTTTFFTALGFEFNPQFSNENTGCMVISEHIFVMLLEEARFKDFTKKDIVDASKGTEAILCLSATSREAVDELVNKAVAAGATTPNEVQDHGFMYGWGFEDLDGHLWELMYMDPSAFE</sequence>
<comment type="caution">
    <text evidence="2">The sequence shown here is derived from an EMBL/GenBank/DDBJ whole genome shotgun (WGS) entry which is preliminary data.</text>
</comment>
<keyword evidence="3" id="KW-1185">Reference proteome</keyword>
<dbReference type="Proteomes" id="UP000295632">
    <property type="component" value="Unassembled WGS sequence"/>
</dbReference>
<dbReference type="PANTHER" id="PTHR36503">
    <property type="entry name" value="BLR2520 PROTEIN"/>
    <property type="match status" value="1"/>
</dbReference>
<dbReference type="SUPFAM" id="SSF54593">
    <property type="entry name" value="Glyoxalase/Bleomycin resistance protein/Dihydroxybiphenyl dioxygenase"/>
    <property type="match status" value="1"/>
</dbReference>
<organism evidence="2 3">
    <name type="scientific">Aureibacillus halotolerans</name>
    <dbReference type="NCBI Taxonomy" id="1508390"/>
    <lineage>
        <taxon>Bacteria</taxon>
        <taxon>Bacillati</taxon>
        <taxon>Bacillota</taxon>
        <taxon>Bacilli</taxon>
        <taxon>Bacillales</taxon>
        <taxon>Bacillaceae</taxon>
        <taxon>Aureibacillus</taxon>
    </lineage>
</organism>
<dbReference type="AlphaFoldDB" id="A0A4R6UCA1"/>